<keyword evidence="4" id="KW-1185">Reference proteome</keyword>
<feature type="domain" description="TIR" evidence="2">
    <location>
        <begin position="232"/>
        <end position="380"/>
    </location>
</feature>
<accession>A0A6M0RS82</accession>
<dbReference type="InterPro" id="IPR035897">
    <property type="entry name" value="Toll_tir_struct_dom_sf"/>
</dbReference>
<protein>
    <submittedName>
        <fullName evidence="3">TIR domain-containing protein</fullName>
    </submittedName>
</protein>
<evidence type="ECO:0000313" key="4">
    <source>
        <dbReference type="Proteomes" id="UP000481033"/>
    </source>
</evidence>
<dbReference type="SUPFAM" id="SSF52200">
    <property type="entry name" value="Toll/Interleukin receptor TIR domain"/>
    <property type="match status" value="3"/>
</dbReference>
<organism evidence="3 4">
    <name type="scientific">Adonisia turfae CCMR0081</name>
    <dbReference type="NCBI Taxonomy" id="2292702"/>
    <lineage>
        <taxon>Bacteria</taxon>
        <taxon>Bacillati</taxon>
        <taxon>Cyanobacteriota</taxon>
        <taxon>Adonisia</taxon>
        <taxon>Adonisia turfae</taxon>
    </lineage>
</organism>
<dbReference type="InterPro" id="IPR007890">
    <property type="entry name" value="CHASE2"/>
</dbReference>
<dbReference type="GO" id="GO:0007165">
    <property type="term" value="P:signal transduction"/>
    <property type="evidence" value="ECO:0007669"/>
    <property type="project" value="InterPro"/>
</dbReference>
<reference evidence="3 4" key="1">
    <citation type="journal article" date="2020" name="Microb. Ecol.">
        <title>Ecogenomics of the Marine Benthic Filamentous Cyanobacterium Adonisia.</title>
        <authorList>
            <person name="Walter J.M."/>
            <person name="Coutinho F.H."/>
            <person name="Leomil L."/>
            <person name="Hargreaves P.I."/>
            <person name="Campeao M.E."/>
            <person name="Vieira V.V."/>
            <person name="Silva B.S."/>
            <person name="Fistarol G.O."/>
            <person name="Salomon P.S."/>
            <person name="Sawabe T."/>
            <person name="Mino S."/>
            <person name="Hosokawa M."/>
            <person name="Miyashita H."/>
            <person name="Maruyama F."/>
            <person name="van Verk M.C."/>
            <person name="Dutilh B.E."/>
            <person name="Thompson C.C."/>
            <person name="Thompson F.L."/>
        </authorList>
    </citation>
    <scope>NUCLEOTIDE SEQUENCE [LARGE SCALE GENOMIC DNA]</scope>
    <source>
        <strain evidence="3 4">CCMR0081</strain>
    </source>
</reference>
<dbReference type="Gene3D" id="3.40.50.10140">
    <property type="entry name" value="Toll/interleukin-1 receptor homology (TIR) domain"/>
    <property type="match status" value="3"/>
</dbReference>
<dbReference type="PANTHER" id="PTHR47508">
    <property type="entry name" value="SAM DOMAIN-CONTAINING PROTEIN-RELATED"/>
    <property type="match status" value="1"/>
</dbReference>
<dbReference type="SMART" id="SM01080">
    <property type="entry name" value="CHASE2"/>
    <property type="match status" value="1"/>
</dbReference>
<dbReference type="Pfam" id="PF13676">
    <property type="entry name" value="TIR_2"/>
    <property type="match status" value="3"/>
</dbReference>
<dbReference type="EMBL" id="QXHD01000004">
    <property type="protein sequence ID" value="NEZ59135.1"/>
    <property type="molecule type" value="Genomic_DNA"/>
</dbReference>
<dbReference type="PROSITE" id="PS50104">
    <property type="entry name" value="TIR"/>
    <property type="match status" value="3"/>
</dbReference>
<dbReference type="InterPro" id="IPR000157">
    <property type="entry name" value="TIR_dom"/>
</dbReference>
<gene>
    <name evidence="3" type="ORF">DXZ20_26525</name>
</gene>
<keyword evidence="1" id="KW-0812">Transmembrane</keyword>
<dbReference type="Proteomes" id="UP000481033">
    <property type="component" value="Unassembled WGS sequence"/>
</dbReference>
<keyword evidence="1" id="KW-0472">Membrane</keyword>
<evidence type="ECO:0000256" key="1">
    <source>
        <dbReference type="SAM" id="Phobius"/>
    </source>
</evidence>
<name>A0A6M0RS82_9CYAN</name>
<evidence type="ECO:0000259" key="2">
    <source>
        <dbReference type="PROSITE" id="PS50104"/>
    </source>
</evidence>
<keyword evidence="1" id="KW-1133">Transmembrane helix</keyword>
<dbReference type="SMART" id="SM00255">
    <property type="entry name" value="TIR"/>
    <property type="match status" value="3"/>
</dbReference>
<feature type="transmembrane region" description="Helical" evidence="1">
    <location>
        <begin position="991"/>
        <end position="1009"/>
    </location>
</feature>
<evidence type="ECO:0000313" key="3">
    <source>
        <dbReference type="EMBL" id="NEZ59135.1"/>
    </source>
</evidence>
<feature type="domain" description="TIR" evidence="2">
    <location>
        <begin position="434"/>
        <end position="600"/>
    </location>
</feature>
<dbReference type="AlphaFoldDB" id="A0A6M0RS82"/>
<feature type="transmembrane region" description="Helical" evidence="1">
    <location>
        <begin position="1042"/>
        <end position="1061"/>
    </location>
</feature>
<dbReference type="RefSeq" id="WP_163702088.1">
    <property type="nucleotide sequence ID" value="NZ_QXHD01000004.1"/>
</dbReference>
<comment type="caution">
    <text evidence="3">The sequence shown here is derived from an EMBL/GenBank/DDBJ whole genome shotgun (WGS) entry which is preliminary data.</text>
</comment>
<dbReference type="Pfam" id="PF05226">
    <property type="entry name" value="CHASE2"/>
    <property type="match status" value="1"/>
</dbReference>
<sequence>MADFKDVFISYGRPDSKGFAIKLKARLVEEGFNVWLDLNDIPLGVDFQKYIDQSLHKAHNVIFIISPHAVNSKYCGLELERALQFKKRILPLLHIDEISRETWQQRNPQGTEQDWLQYQAEGRHSCYPNMHPAIKKLNWAFFQDDKNDFELALQDLVALLKTEIDYVQQHTQLLNQALTWLEHQNQTRYLLTGKTCQTATEWLTRNNELVSCEPSELHCEFITQSIKNTQNLMCQVFLSYAEEDGENAIKIRRSLTQRAFTVWTSRTDIVTGEDFLSAIHRGIEQADNLIYMISPEAMVSKYCQDELNYALSLHKRIIPILACPTDIAQIPEVIRAIQYIDLTDNVREEDYLLDESQLLQVLKHEATYHEEHKTLLVKALKWQRQEDNPSILLKGHSISHYVTWLKLANQRPLYGPTELQRDFVGASAQQSPDMTLDVFIASAAADLDFARKLNETLQVQGQSTWFEQESVVPESDFEEELKAGITASENIVYILSPDAVASAKCKSMIDYALAFNKRLLVILYGETQDTKLPASLKEFPRFDFRQQDGDFLSNFGRLYRALESNPQHTREHTRLLIKATEWEQENQDDDFLLRGRRLTAAEAWLSQAHQNIPQPTELQCRYIKASRELPLRRIRPISVALWSIATGLLVAFARMVGLFQPIDLAVYDHLLRQRPDENLDDRFTLIEVDTSSGKYLRDKLVNKDYQPGIGTIPDQALLDVLDKLEVYSPRLIGLDFYRDFQTDLPRLAQKLRNTENLIGICKAQAGEADALAAAGQPDEPNLQGFHPIYEVLPQDYPNRIGFNDLLDDGDLRVRRHYLWKTEDAEFCDVQQAFSLTLARRYLEGEGVAFTAPASYGQHGSIFLQPHSMRVGNVGVPQLRPGGRAAGLYFDSTNLKGYQTLLNFRTVDGHPEKFAVSIPLQDVLEGDLEPDLIRDRIVLIGITDLSENADVWNTAYQDMPGVIIHGQMASQLISAALDGRPLIWWLPLDREVLWIVAWSALGGLIAWGFYRPLPLVLAMGGGVLVIYVLSWGVMITFAGFLPMVPAISALLGTGSIILYYNYRLRKV</sequence>
<feature type="transmembrane region" description="Helical" evidence="1">
    <location>
        <begin position="1014"/>
        <end position="1036"/>
    </location>
</feature>
<proteinExistence type="predicted"/>
<feature type="domain" description="TIR" evidence="2">
    <location>
        <begin position="3"/>
        <end position="120"/>
    </location>
</feature>
<dbReference type="PANTHER" id="PTHR47508:SF1">
    <property type="entry name" value="NON-SPECIFIC SERINE_THREONINE PROTEIN KINASE"/>
    <property type="match status" value="1"/>
</dbReference>